<evidence type="ECO:0000313" key="6">
    <source>
        <dbReference type="EMBL" id="SNZ14427.1"/>
    </source>
</evidence>
<keyword evidence="2" id="KW-0201">Cytochrome c-type biogenesis</keyword>
<evidence type="ECO:0000259" key="5">
    <source>
        <dbReference type="PROSITE" id="PS51352"/>
    </source>
</evidence>
<organism evidence="6 7">
    <name type="scientific">Hydrogenobacter hydrogenophilus</name>
    <dbReference type="NCBI Taxonomy" id="35835"/>
    <lineage>
        <taxon>Bacteria</taxon>
        <taxon>Pseudomonadati</taxon>
        <taxon>Aquificota</taxon>
        <taxon>Aquificia</taxon>
        <taxon>Aquificales</taxon>
        <taxon>Aquificaceae</taxon>
        <taxon>Hydrogenobacter</taxon>
    </lineage>
</organism>
<dbReference type="SUPFAM" id="SSF52833">
    <property type="entry name" value="Thioredoxin-like"/>
    <property type="match status" value="1"/>
</dbReference>
<reference evidence="7" key="1">
    <citation type="submission" date="2017-09" db="EMBL/GenBank/DDBJ databases">
        <authorList>
            <person name="Varghese N."/>
            <person name="Submissions S."/>
        </authorList>
    </citation>
    <scope>NUCLEOTIDE SEQUENCE [LARGE SCALE GENOMIC DNA]</scope>
    <source>
        <strain evidence="7">DSM 2913</strain>
    </source>
</reference>
<evidence type="ECO:0000313" key="7">
    <source>
        <dbReference type="Proteomes" id="UP000218627"/>
    </source>
</evidence>
<evidence type="ECO:0000256" key="1">
    <source>
        <dbReference type="ARBA" id="ARBA00004196"/>
    </source>
</evidence>
<gene>
    <name evidence="6" type="ORF">SAMN06265353_1089</name>
</gene>
<comment type="subcellular location">
    <subcellularLocation>
        <location evidence="1">Cell envelope</location>
    </subcellularLocation>
</comment>
<dbReference type="InterPro" id="IPR000866">
    <property type="entry name" value="AhpC/TSA"/>
</dbReference>
<dbReference type="InterPro" id="IPR050553">
    <property type="entry name" value="Thioredoxin_ResA/DsbE_sf"/>
</dbReference>
<dbReference type="PANTHER" id="PTHR42852">
    <property type="entry name" value="THIOL:DISULFIDE INTERCHANGE PROTEIN DSBE"/>
    <property type="match status" value="1"/>
</dbReference>
<keyword evidence="4" id="KW-0676">Redox-active center</keyword>
<dbReference type="OrthoDB" id="14752at2"/>
<dbReference type="EMBL" id="OBEN01000005">
    <property type="protein sequence ID" value="SNZ14427.1"/>
    <property type="molecule type" value="Genomic_DNA"/>
</dbReference>
<dbReference type="GO" id="GO:0016209">
    <property type="term" value="F:antioxidant activity"/>
    <property type="evidence" value="ECO:0007669"/>
    <property type="project" value="InterPro"/>
</dbReference>
<evidence type="ECO:0000256" key="4">
    <source>
        <dbReference type="ARBA" id="ARBA00023284"/>
    </source>
</evidence>
<dbReference type="RefSeq" id="WP_096602157.1">
    <property type="nucleotide sequence ID" value="NZ_OBEN01000005.1"/>
</dbReference>
<name>A0A285NZH5_9AQUI</name>
<evidence type="ECO:0000256" key="2">
    <source>
        <dbReference type="ARBA" id="ARBA00022748"/>
    </source>
</evidence>
<feature type="domain" description="Thioredoxin" evidence="5">
    <location>
        <begin position="14"/>
        <end position="141"/>
    </location>
</feature>
<dbReference type="GO" id="GO:0030313">
    <property type="term" value="C:cell envelope"/>
    <property type="evidence" value="ECO:0007669"/>
    <property type="project" value="UniProtKB-SubCell"/>
</dbReference>
<dbReference type="Gene3D" id="3.40.30.10">
    <property type="entry name" value="Glutaredoxin"/>
    <property type="match status" value="1"/>
</dbReference>
<protein>
    <submittedName>
        <fullName evidence="6">Peroxiredoxin</fullName>
    </submittedName>
</protein>
<dbReference type="GO" id="GO:0016491">
    <property type="term" value="F:oxidoreductase activity"/>
    <property type="evidence" value="ECO:0007669"/>
    <property type="project" value="InterPro"/>
</dbReference>
<sequence>MRRLFILLLLVLSCSSKDTLPDITVKDIEGREVKLSDYKGKKTVIYVWSRTCAGHTEDLKKLSRLVNEYPDYRIISYAVAMDIKDVQQSYQQIGIKPNFITLIDPSVKFNDYFPITFLPSTYLFDSKGKLIASYAGLPEHL</sequence>
<dbReference type="GO" id="GO:0017004">
    <property type="term" value="P:cytochrome complex assembly"/>
    <property type="evidence" value="ECO:0007669"/>
    <property type="project" value="UniProtKB-KW"/>
</dbReference>
<accession>A0A285NZH5</accession>
<dbReference type="PANTHER" id="PTHR42852:SF6">
    <property type="entry name" value="THIOL:DISULFIDE INTERCHANGE PROTEIN DSBE"/>
    <property type="match status" value="1"/>
</dbReference>
<dbReference type="Pfam" id="PF00578">
    <property type="entry name" value="AhpC-TSA"/>
    <property type="match status" value="1"/>
</dbReference>
<dbReference type="InterPro" id="IPR036249">
    <property type="entry name" value="Thioredoxin-like_sf"/>
</dbReference>
<keyword evidence="3" id="KW-1015">Disulfide bond</keyword>
<keyword evidence="7" id="KW-1185">Reference proteome</keyword>
<dbReference type="PROSITE" id="PS51352">
    <property type="entry name" value="THIOREDOXIN_2"/>
    <property type="match status" value="1"/>
</dbReference>
<proteinExistence type="predicted"/>
<evidence type="ECO:0000256" key="3">
    <source>
        <dbReference type="ARBA" id="ARBA00023157"/>
    </source>
</evidence>
<dbReference type="Proteomes" id="UP000218627">
    <property type="component" value="Unassembled WGS sequence"/>
</dbReference>
<dbReference type="InterPro" id="IPR013766">
    <property type="entry name" value="Thioredoxin_domain"/>
</dbReference>
<dbReference type="CDD" id="cd02966">
    <property type="entry name" value="TlpA_like_family"/>
    <property type="match status" value="1"/>
</dbReference>
<dbReference type="AlphaFoldDB" id="A0A285NZH5"/>